<dbReference type="PANTHER" id="PTHR36302">
    <property type="entry name" value="BLR7088 PROTEIN"/>
    <property type="match status" value="1"/>
</dbReference>
<dbReference type="Gene3D" id="2.60.40.1890">
    <property type="entry name" value="PCu(A)C copper chaperone"/>
    <property type="match status" value="1"/>
</dbReference>
<sequence length="161" mass="18272">MFNKIKTMLLMFIALISFNATFALNNQLGNITIDDPWVRSAPPNAPILGAFMEIFNHSDGDIKLLSANTNGYKRLELHKTVPQDGMMKMIKQDFMLISAHSKLTLKPGSWHIMMIKPNEVPREGDSVAIKLVFDNGLSKTIYAKVRKEGVMDHKKMIHHQH</sequence>
<name>A0A1H6M7C6_9GAMM</name>
<dbReference type="InterPro" id="IPR058248">
    <property type="entry name" value="Lxx211020-like"/>
</dbReference>
<dbReference type="Proteomes" id="UP000198559">
    <property type="component" value="Unassembled WGS sequence"/>
</dbReference>
<proteinExistence type="predicted"/>
<evidence type="ECO:0000313" key="2">
    <source>
        <dbReference type="EMBL" id="SEH93274.1"/>
    </source>
</evidence>
<feature type="signal peptide" evidence="1">
    <location>
        <begin position="1"/>
        <end position="22"/>
    </location>
</feature>
<dbReference type="PANTHER" id="PTHR36302:SF1">
    <property type="entry name" value="COPPER CHAPERONE PCU(A)C"/>
    <property type="match status" value="1"/>
</dbReference>
<reference evidence="3" key="1">
    <citation type="submission" date="2016-06" db="EMBL/GenBank/DDBJ databases">
        <authorList>
            <person name="Petersen J."/>
            <person name="Sayavedra L."/>
        </authorList>
    </citation>
    <scope>NUCLEOTIDE SEQUENCE [LARGE SCALE GENOMIC DNA]</scope>
    <source>
        <strain evidence="3">BazSymB</strain>
    </source>
</reference>
<keyword evidence="1" id="KW-0732">Signal</keyword>
<accession>A0A1H6M7C6</accession>
<dbReference type="STRING" id="235205.BAZSYMB_SCAFFOLD00084_4"/>
<evidence type="ECO:0000313" key="3">
    <source>
        <dbReference type="Proteomes" id="UP000198559"/>
    </source>
</evidence>
<dbReference type="Pfam" id="PF04314">
    <property type="entry name" value="PCuAC"/>
    <property type="match status" value="1"/>
</dbReference>
<evidence type="ECO:0000256" key="1">
    <source>
        <dbReference type="SAM" id="SignalP"/>
    </source>
</evidence>
<dbReference type="InterPro" id="IPR007410">
    <property type="entry name" value="LpqE-like"/>
</dbReference>
<dbReference type="SUPFAM" id="SSF110087">
    <property type="entry name" value="DR1885-like metal-binding protein"/>
    <property type="match status" value="1"/>
</dbReference>
<feature type="chain" id="PRO_5011530756" evidence="1">
    <location>
        <begin position="23"/>
        <end position="161"/>
    </location>
</feature>
<organism evidence="2 3">
    <name type="scientific">Bathymodiolus azoricus thioautotrophic gill symbiont</name>
    <dbReference type="NCBI Taxonomy" id="235205"/>
    <lineage>
        <taxon>Bacteria</taxon>
        <taxon>Pseudomonadati</taxon>
        <taxon>Pseudomonadota</taxon>
        <taxon>Gammaproteobacteria</taxon>
        <taxon>sulfur-oxidizing symbionts</taxon>
    </lineage>
</organism>
<dbReference type="InterPro" id="IPR036182">
    <property type="entry name" value="PCuAC_sf"/>
</dbReference>
<dbReference type="AlphaFoldDB" id="A0A1H6M7C6"/>
<dbReference type="EMBL" id="CVUD02000246">
    <property type="protein sequence ID" value="SEH93274.1"/>
    <property type="molecule type" value="Genomic_DNA"/>
</dbReference>
<protein>
    <submittedName>
        <fullName evidence="2">DR1885-like metal-binding protein</fullName>
    </submittedName>
</protein>
<gene>
    <name evidence="2" type="ORF">BAZSYMB_SCAFFOLD00084_4</name>
</gene>